<evidence type="ECO:0000256" key="2">
    <source>
        <dbReference type="ARBA" id="ARBA00010769"/>
    </source>
</evidence>
<dbReference type="Pfam" id="PF25030">
    <property type="entry name" value="M-HEAT_ATR"/>
    <property type="match status" value="1"/>
</dbReference>
<dbReference type="Pfam" id="PF08064">
    <property type="entry name" value="UME"/>
    <property type="match status" value="1"/>
</dbReference>
<name>A0A4D6N4N2_VIGUN</name>
<keyword evidence="10" id="KW-0234">DNA repair</keyword>
<dbReference type="InterPro" id="IPR003151">
    <property type="entry name" value="PIK-rel_kinase_FAT"/>
</dbReference>
<feature type="compositionally biased region" description="Polar residues" evidence="16">
    <location>
        <begin position="1434"/>
        <end position="1447"/>
    </location>
</feature>
<evidence type="ECO:0000256" key="8">
    <source>
        <dbReference type="ARBA" id="ARBA00022777"/>
    </source>
</evidence>
<dbReference type="PANTHER" id="PTHR11139:SF69">
    <property type="entry name" value="SERINE_THREONINE-PROTEIN KINASE ATR"/>
    <property type="match status" value="1"/>
</dbReference>
<dbReference type="InterPro" id="IPR012993">
    <property type="entry name" value="UME"/>
</dbReference>
<dbReference type="GO" id="GO:0000723">
    <property type="term" value="P:telomere maintenance"/>
    <property type="evidence" value="ECO:0007669"/>
    <property type="project" value="TreeGrafter"/>
</dbReference>
<comment type="similarity">
    <text evidence="2">Belongs to the PI3/PI4-kinase family. ATM subfamily.</text>
</comment>
<dbReference type="FunFam" id="1.10.1070.11:FF:000024">
    <property type="entry name" value="Serine/threonine-protein kinase ATR"/>
    <property type="match status" value="1"/>
</dbReference>
<comment type="subcellular location">
    <subcellularLocation>
        <location evidence="1">Nucleus</location>
    </subcellularLocation>
</comment>
<reference evidence="19 20" key="1">
    <citation type="submission" date="2019-04" db="EMBL/GenBank/DDBJ databases">
        <title>An improved genome assembly and genetic linkage map for asparagus bean, Vigna unguiculata ssp. sesquipedialis.</title>
        <authorList>
            <person name="Xia Q."/>
            <person name="Zhang R."/>
            <person name="Dong Y."/>
        </authorList>
    </citation>
    <scope>NUCLEOTIDE SEQUENCE [LARGE SCALE GENOMIC DNA]</scope>
    <source>
        <tissue evidence="19">Leaf</tissue>
    </source>
</reference>
<dbReference type="InterPro" id="IPR014009">
    <property type="entry name" value="PIK_FAT"/>
</dbReference>
<dbReference type="Proteomes" id="UP000501690">
    <property type="component" value="Linkage Group LG9"/>
</dbReference>
<evidence type="ECO:0000256" key="12">
    <source>
        <dbReference type="ARBA" id="ARBA00023306"/>
    </source>
</evidence>
<evidence type="ECO:0000259" key="18">
    <source>
        <dbReference type="PROSITE" id="PS51189"/>
    </source>
</evidence>
<evidence type="ECO:0000256" key="1">
    <source>
        <dbReference type="ARBA" id="ARBA00004123"/>
    </source>
</evidence>
<dbReference type="InterPro" id="IPR057564">
    <property type="entry name" value="HEAT_ATR"/>
</dbReference>
<evidence type="ECO:0000313" key="19">
    <source>
        <dbReference type="EMBL" id="QCE08726.1"/>
    </source>
</evidence>
<comment type="catalytic activity">
    <reaction evidence="15">
        <text>L-seryl-[protein] + ATP = O-phospho-L-seryl-[protein] + ADP + H(+)</text>
        <dbReference type="Rhea" id="RHEA:17989"/>
        <dbReference type="Rhea" id="RHEA-COMP:9863"/>
        <dbReference type="Rhea" id="RHEA-COMP:11604"/>
        <dbReference type="ChEBI" id="CHEBI:15378"/>
        <dbReference type="ChEBI" id="CHEBI:29999"/>
        <dbReference type="ChEBI" id="CHEBI:30616"/>
        <dbReference type="ChEBI" id="CHEBI:83421"/>
        <dbReference type="ChEBI" id="CHEBI:456216"/>
        <dbReference type="EC" id="2.7.11.1"/>
    </reaction>
</comment>
<dbReference type="InterPro" id="IPR011009">
    <property type="entry name" value="Kinase-like_dom_sf"/>
</dbReference>
<keyword evidence="6" id="KW-0547">Nucleotide-binding</keyword>
<organism evidence="19 20">
    <name type="scientific">Vigna unguiculata</name>
    <name type="common">Cowpea</name>
    <dbReference type="NCBI Taxonomy" id="3917"/>
    <lineage>
        <taxon>Eukaryota</taxon>
        <taxon>Viridiplantae</taxon>
        <taxon>Streptophyta</taxon>
        <taxon>Embryophyta</taxon>
        <taxon>Tracheophyta</taxon>
        <taxon>Spermatophyta</taxon>
        <taxon>Magnoliopsida</taxon>
        <taxon>eudicotyledons</taxon>
        <taxon>Gunneridae</taxon>
        <taxon>Pentapetalae</taxon>
        <taxon>rosids</taxon>
        <taxon>fabids</taxon>
        <taxon>Fabales</taxon>
        <taxon>Fabaceae</taxon>
        <taxon>Papilionoideae</taxon>
        <taxon>50 kb inversion clade</taxon>
        <taxon>NPAAA clade</taxon>
        <taxon>indigoferoid/millettioid clade</taxon>
        <taxon>Phaseoleae</taxon>
        <taxon>Vigna</taxon>
    </lineage>
</organism>
<dbReference type="PROSITE" id="PS51189">
    <property type="entry name" value="FAT"/>
    <property type="match status" value="1"/>
</dbReference>
<dbReference type="FunFam" id="3.30.1010.10:FF:000036">
    <property type="entry name" value="Serine/threonine-protein kinase ATR"/>
    <property type="match status" value="1"/>
</dbReference>
<keyword evidence="8" id="KW-0418">Kinase</keyword>
<evidence type="ECO:0000259" key="17">
    <source>
        <dbReference type="PROSITE" id="PS50290"/>
    </source>
</evidence>
<dbReference type="EMBL" id="CP039353">
    <property type="protein sequence ID" value="QCE08726.1"/>
    <property type="molecule type" value="Genomic_DNA"/>
</dbReference>
<evidence type="ECO:0000256" key="6">
    <source>
        <dbReference type="ARBA" id="ARBA00022741"/>
    </source>
</evidence>
<feature type="domain" description="FAT" evidence="18">
    <location>
        <begin position="1656"/>
        <end position="2268"/>
    </location>
</feature>
<dbReference type="Pfam" id="PF23593">
    <property type="entry name" value="HEAT_ATR"/>
    <property type="match status" value="1"/>
</dbReference>
<dbReference type="SMART" id="SM00146">
    <property type="entry name" value="PI3Kc"/>
    <property type="match status" value="1"/>
</dbReference>
<dbReference type="PANTHER" id="PTHR11139">
    <property type="entry name" value="ATAXIA TELANGIECTASIA MUTATED ATM -RELATED"/>
    <property type="match status" value="1"/>
</dbReference>
<keyword evidence="7" id="KW-0227">DNA damage</keyword>
<dbReference type="Gene3D" id="1.25.10.10">
    <property type="entry name" value="Leucine-rich Repeat Variant"/>
    <property type="match status" value="1"/>
</dbReference>
<dbReference type="InterPro" id="IPR036940">
    <property type="entry name" value="PI3/4_kinase_cat_sf"/>
</dbReference>
<dbReference type="CDD" id="cd00892">
    <property type="entry name" value="PIKKc_ATR"/>
    <property type="match status" value="1"/>
</dbReference>
<dbReference type="GO" id="GO:0004674">
    <property type="term" value="F:protein serine/threonine kinase activity"/>
    <property type="evidence" value="ECO:0007669"/>
    <property type="project" value="UniProtKB-KW"/>
</dbReference>
<keyword evidence="9" id="KW-0067">ATP-binding</keyword>
<comment type="catalytic activity">
    <reaction evidence="14">
        <text>L-threonyl-[protein] + ATP = O-phospho-L-threonyl-[protein] + ADP + H(+)</text>
        <dbReference type="Rhea" id="RHEA:46608"/>
        <dbReference type="Rhea" id="RHEA-COMP:11060"/>
        <dbReference type="Rhea" id="RHEA-COMP:11605"/>
        <dbReference type="ChEBI" id="CHEBI:15378"/>
        <dbReference type="ChEBI" id="CHEBI:30013"/>
        <dbReference type="ChEBI" id="CHEBI:30616"/>
        <dbReference type="ChEBI" id="CHEBI:61977"/>
        <dbReference type="ChEBI" id="CHEBI:456216"/>
        <dbReference type="EC" id="2.7.11.1"/>
    </reaction>
</comment>
<dbReference type="InterPro" id="IPR000403">
    <property type="entry name" value="PI3/4_kinase_cat_dom"/>
</dbReference>
<dbReference type="GO" id="GO:0005694">
    <property type="term" value="C:chromosome"/>
    <property type="evidence" value="ECO:0007669"/>
    <property type="project" value="TreeGrafter"/>
</dbReference>
<keyword evidence="11" id="KW-0539">Nucleus</keyword>
<dbReference type="PROSITE" id="PS50290">
    <property type="entry name" value="PI3_4_KINASE_3"/>
    <property type="match status" value="1"/>
</dbReference>
<proteinExistence type="inferred from homology"/>
<dbReference type="SMART" id="SM00802">
    <property type="entry name" value="UME"/>
    <property type="match status" value="1"/>
</dbReference>
<evidence type="ECO:0000256" key="10">
    <source>
        <dbReference type="ARBA" id="ARBA00023204"/>
    </source>
</evidence>
<dbReference type="Gene3D" id="3.30.1010.10">
    <property type="entry name" value="Phosphatidylinositol 3-kinase Catalytic Subunit, Chain A, domain 4"/>
    <property type="match status" value="1"/>
</dbReference>
<evidence type="ECO:0000256" key="7">
    <source>
        <dbReference type="ARBA" id="ARBA00022763"/>
    </source>
</evidence>
<sequence length="2743" mass="306581">MAKANLSSLIHELRERIAASSSSPTPNNSSDDDALEVRFRTVLPNLLHVCVLPSSTSSDNQREVIAVVKLISHTARNFPGVFYHGKPSAVSPVLARILPFFAQPLFRSRHGVFFEALDSLLALLRSGARDAYRQFFVDSMSLIQDILYVASLNVKGSSRVKLKCFCEFFSGVEDLPSANKPADGFGLLIDLTGRSRWQPFATWILKLLSKCLTEGTLYVEGLIHASFISAACSLLCYGDADLHMACFDFVHTIGTVTNYDLIPYQNLILSITTILSIDKEGLPVFRNMAYDLSMGICLNTLYSSCPEDIVKLTAADLVSVFLQSMGRTKSQQLKVALCSAYARIAQVCPLHIWKPEYLISALYHSEPCLPLIECFEVALSTLGPHLVRGILGNTEDLTVLASEDKSIEGTRLGHKRSIQDMDNLSIKRQKLNEEVVVTDGNLDVECKSSYVVTCQTVEGYASHMNKSILSFVDSLSAPAVRPGPLRPEIALSALSILCITFSVYPEIDLSLRIFQQMLAWLPWIADKAKQGNSITVDISTYLEGIHSVLLVQNASLKEHNPLDDENYHADLILVLKIPWTRMPVAIDNRSPCKLKCLSLQVVSKLGPSLSRKVVLEVLDLGLHDEAEEVRTEAVISMPIMVLWSVLDVPSPVFERMEYIKRDNEKVKKILPTSLGLLSCLYGCKRSISGPNIHECKLFVNVKSGRTYSTIDCLLQGFFCSKCNGSFICNLDKKHAPIVLQSGTHGADPDFSFDHTFIQLESLFFELLFDESSEDVQLSCVRVIHQILAHGTSDILLKTRFKWIKCVEYLLTCRSKELREAFCSQIRFFMDNLVLSSIFAGDADKSKEAKFLDTLKHAMTIAGSPHILETLMECTAEIMVAVNMDSKLFICSLILLVDQLDSTHMTVRMNASRLIHRSCYFHLKGGLELILSKDVCICTELYDYLSERLASRPVLVREFAEAVFGVETKELVKKMIPFVLPKLVVSHQNSQAVGTLYELAKCLNTDMVPLIVNWLPKVLAFALHQTDDQQLITAVQFYHVQTGSDKQEIFAAALPALLDELICFTNGGNSDEIARRLARVPDMIKDIAKVLTGAEDLPLFLRNHFVGLLNSIDRKLLHADDFMMQRQSLNRIELLITMMGPHLSTYVPKLMVLLMHAIAKEPLQKEGLSVLHFFIKQLSNVSPSSIKHIISQVFASLLPFLERDKENPSIHLDKVVTILEELVLDNRVILKQHICEFPPLPSIPALAEVNKAIEDARGTMTLKNQLQVVVDGLNHENLNVRYMVVCELRKLLDSRWKDVTDLITAEAGSDFDVLSSLITSLLRGCAEESRTAVGQRLKLVCADCLGSLGAVDPAKVKGFSSQRFKIQCSDDDLIFELIHKHLARAFRSAPDTVIQDSAALAIQELLKFAGCEASLDENAPTTTSQAQKDEGSHNAVVSKTKSTNGSKGMNNRGHKLWDRFSNYVKEIIAPCLTSRFQLPKVAADSTSTGPIYRTSMSFRRWIFFWIRKLTAHATGSRASIFNACRGIVRHDMQTAIYLLPYLVLNAVCHGTQEARQGIAEEILSVLDAAASENSGASVHGFSGGQSEVCIQAVFTLLDNLGQWADDVEQELALSISQPSVSKQQKSKVQKSNSLDQVQPLLQCKYVAELLSVIPKVTLARASFRCQAYARSLMYFESYVREKSGSFNPASERSGVFEDQDVSHLMEIYSCLDEPDGLSGLSCLSKSLRLQDQLLINKKAGNWADVLTSCEQALQMEPTSFQRHSDVLNCLLNMCHLQAMVTHVDGLISRFPQYKKSWCMQGVQAAWRLGRWDLMDEYLGGAKEDGLVCSSSESNTSFDLNVAMILQAMMKRDRFSVAEKIALSKQSLIAPLAAAGMDSYMRAYPFVVKLHFLRELEDFNSLLGNNSFLEKSFHLGDQAFSKLLDNWDNRLRFTQSSLWAREPLLAFRRLVFGASGLGAQVGNCWLQYSKLCRLAGHYETANRAILEAQASGAPNVHMEKAKLLWSTRRSDGAIAVLQQSLLDMPVEVLGSATISSITSLSLLPLNTQPIVCESQAMNENRDIAKTLLLYSRWTHYTGQKQKEDVISLYTRVRELQPKWEKGYFYIAKYCDEVLGDARKRQEENSELGPRPIPSATVVVGSSNLNGEKRWWSYLPDVLLFYAKGLHRGHRNLFQALPRLLTLWFDFGSMYQRRGSSNKDLVNVHSKVMSIIRGCLMDLPTYHWLTVLPQLVSRICHQNVEIVRLVKLIITSVLRQYPQQGLWIMAAVSKSTVPSRREAAAEIIQAARKGFNPGSKENSLFVQFATLIDHLIRLCFHACQSRSRTINLSTEFSSLKRMMPLGIVMPIQQSLTVNLPTYDGNLDGSRMSNIFSATDLPTILGIADEAEILSSLQQPKKIVLLGSDGLERPFLCKPKDDLRKDARMMEFTAMINRLLSKYPESRRRKLYIRTFAVIPLTEDCGMVEWVPHTRGLRHILQDIYITCGKFDRSKTNPQIKQIYDQCQGKMPGDEMLKNKILPMFPPVFHKWFLTTFSEPAAWFRARVAYAHTTAVWSMVGHIVGLGDRHGENILLDSTSGDCVHVDFSCLFDKGLQLDKPELVPFRLTQNMIDGLGITGYEGIFLRVCEITLSVLRSHREALMSVLETFIHDPLVEWTKSHKSSGVEVQNPHAQRAISNIAARLQGVVVGVGAAPSLPLAVEGQARRLIAEAVSLKNLGSGPVLGQRDTIPYSQKFWKRILDLILGMSGA</sequence>
<gene>
    <name evidence="19" type="ORF">DEO72_LG9g3755</name>
</gene>
<dbReference type="InterPro" id="IPR018936">
    <property type="entry name" value="PI3/4_kinase_CS"/>
</dbReference>
<evidence type="ECO:0000256" key="5">
    <source>
        <dbReference type="ARBA" id="ARBA00022679"/>
    </source>
</evidence>
<dbReference type="PROSITE" id="PS00916">
    <property type="entry name" value="PI3_4_KINASE_2"/>
    <property type="match status" value="1"/>
</dbReference>
<evidence type="ECO:0000256" key="11">
    <source>
        <dbReference type="ARBA" id="ARBA00023242"/>
    </source>
</evidence>
<keyword evidence="5" id="KW-0808">Transferase</keyword>
<dbReference type="Pfam" id="PF02259">
    <property type="entry name" value="FAT"/>
    <property type="match status" value="1"/>
</dbReference>
<protein>
    <recommendedName>
        <fullName evidence="13">Serine/threonine-protein kinase ATR</fullName>
        <ecNumber evidence="3">2.7.11.1</ecNumber>
    </recommendedName>
</protein>
<keyword evidence="20" id="KW-1185">Reference proteome</keyword>
<accession>A0A4D6N4N2</accession>
<keyword evidence="4" id="KW-0723">Serine/threonine-protein kinase</keyword>
<evidence type="ECO:0000256" key="15">
    <source>
        <dbReference type="ARBA" id="ARBA00048679"/>
    </source>
</evidence>
<dbReference type="GO" id="GO:0005524">
    <property type="term" value="F:ATP binding"/>
    <property type="evidence" value="ECO:0007669"/>
    <property type="project" value="UniProtKB-KW"/>
</dbReference>
<evidence type="ECO:0000256" key="14">
    <source>
        <dbReference type="ARBA" id="ARBA00047899"/>
    </source>
</evidence>
<evidence type="ECO:0000313" key="20">
    <source>
        <dbReference type="Proteomes" id="UP000501690"/>
    </source>
</evidence>
<dbReference type="InterPro" id="IPR011989">
    <property type="entry name" value="ARM-like"/>
</dbReference>
<evidence type="ECO:0000256" key="4">
    <source>
        <dbReference type="ARBA" id="ARBA00022527"/>
    </source>
</evidence>
<dbReference type="GO" id="GO:0005634">
    <property type="term" value="C:nucleus"/>
    <property type="evidence" value="ECO:0007669"/>
    <property type="project" value="UniProtKB-SubCell"/>
</dbReference>
<dbReference type="SUPFAM" id="SSF48371">
    <property type="entry name" value="ARM repeat"/>
    <property type="match status" value="2"/>
</dbReference>
<dbReference type="SUPFAM" id="SSF56112">
    <property type="entry name" value="Protein kinase-like (PK-like)"/>
    <property type="match status" value="1"/>
</dbReference>
<dbReference type="GO" id="GO:0000077">
    <property type="term" value="P:DNA damage checkpoint signaling"/>
    <property type="evidence" value="ECO:0007669"/>
    <property type="project" value="TreeGrafter"/>
</dbReference>
<dbReference type="Gene3D" id="1.10.1070.11">
    <property type="entry name" value="Phosphatidylinositol 3-/4-kinase, catalytic domain"/>
    <property type="match status" value="1"/>
</dbReference>
<keyword evidence="12" id="KW-0131">Cell cycle</keyword>
<dbReference type="InterPro" id="IPR050517">
    <property type="entry name" value="DDR_Repair_Kinase"/>
</dbReference>
<evidence type="ECO:0000256" key="9">
    <source>
        <dbReference type="ARBA" id="ARBA00022840"/>
    </source>
</evidence>
<dbReference type="InterPro" id="IPR016024">
    <property type="entry name" value="ARM-type_fold"/>
</dbReference>
<dbReference type="EC" id="2.7.11.1" evidence="3"/>
<evidence type="ECO:0000256" key="13">
    <source>
        <dbReference type="ARBA" id="ARBA00024420"/>
    </source>
</evidence>
<dbReference type="InterPro" id="IPR056802">
    <property type="entry name" value="ATR-like_M-HEAT"/>
</dbReference>
<evidence type="ECO:0000256" key="3">
    <source>
        <dbReference type="ARBA" id="ARBA00012513"/>
    </source>
</evidence>
<evidence type="ECO:0000256" key="16">
    <source>
        <dbReference type="SAM" id="MobiDB-lite"/>
    </source>
</evidence>
<dbReference type="GO" id="GO:0006281">
    <property type="term" value="P:DNA repair"/>
    <property type="evidence" value="ECO:0007669"/>
    <property type="project" value="UniProtKB-KW"/>
</dbReference>
<feature type="region of interest" description="Disordered" evidence="16">
    <location>
        <begin position="1418"/>
        <end position="1447"/>
    </location>
</feature>
<feature type="domain" description="PI3K/PI4K catalytic" evidence="17">
    <location>
        <begin position="2379"/>
        <end position="2692"/>
    </location>
</feature>
<dbReference type="Pfam" id="PF00454">
    <property type="entry name" value="PI3_PI4_kinase"/>
    <property type="match status" value="1"/>
</dbReference>